<dbReference type="GO" id="GO:0009707">
    <property type="term" value="C:chloroplast outer membrane"/>
    <property type="evidence" value="ECO:0007669"/>
    <property type="project" value="TreeGrafter"/>
</dbReference>
<keyword evidence="7 8" id="KW-0349">Heme</keyword>
<dbReference type="InterPro" id="IPR044225">
    <property type="entry name" value="KO_chloroplastic"/>
</dbReference>
<evidence type="ECO:0000256" key="3">
    <source>
        <dbReference type="ARBA" id="ARBA00022692"/>
    </source>
</evidence>
<comment type="similarity">
    <text evidence="2 8">Belongs to the cytochrome P450 family.</text>
</comment>
<evidence type="ECO:0000256" key="5">
    <source>
        <dbReference type="ARBA" id="ARBA00023002"/>
    </source>
</evidence>
<dbReference type="GO" id="GO:0009686">
    <property type="term" value="P:gibberellin biosynthetic process"/>
    <property type="evidence" value="ECO:0007669"/>
    <property type="project" value="InterPro"/>
</dbReference>
<dbReference type="PhylomeDB" id="A0A068UGK0"/>
<organism evidence="10 11">
    <name type="scientific">Coffea canephora</name>
    <name type="common">Robusta coffee</name>
    <dbReference type="NCBI Taxonomy" id="49390"/>
    <lineage>
        <taxon>Eukaryota</taxon>
        <taxon>Viridiplantae</taxon>
        <taxon>Streptophyta</taxon>
        <taxon>Embryophyta</taxon>
        <taxon>Tracheophyta</taxon>
        <taxon>Spermatophyta</taxon>
        <taxon>Magnoliopsida</taxon>
        <taxon>eudicotyledons</taxon>
        <taxon>Gunneridae</taxon>
        <taxon>Pentapetalae</taxon>
        <taxon>asterids</taxon>
        <taxon>lamiids</taxon>
        <taxon>Gentianales</taxon>
        <taxon>Rubiaceae</taxon>
        <taxon>Ixoroideae</taxon>
        <taxon>Gardenieae complex</taxon>
        <taxon>Bertiereae - Coffeeae clade</taxon>
        <taxon>Coffeeae</taxon>
        <taxon>Coffea</taxon>
    </lineage>
</organism>
<accession>A0A068UGK0</accession>
<dbReference type="InterPro" id="IPR002401">
    <property type="entry name" value="Cyt_P450_E_grp-I"/>
</dbReference>
<evidence type="ECO:0000256" key="1">
    <source>
        <dbReference type="ARBA" id="ARBA00004167"/>
    </source>
</evidence>
<dbReference type="AlphaFoldDB" id="A0A068UGK0"/>
<evidence type="ECO:0000313" key="10">
    <source>
        <dbReference type="EMBL" id="CDP07601.1"/>
    </source>
</evidence>
<dbReference type="Proteomes" id="UP000295252">
    <property type="component" value="Chromosome II"/>
</dbReference>
<dbReference type="EMBL" id="HG739110">
    <property type="protein sequence ID" value="CDP07601.1"/>
    <property type="molecule type" value="Genomic_DNA"/>
</dbReference>
<dbReference type="OrthoDB" id="2789670at2759"/>
<evidence type="ECO:0000256" key="4">
    <source>
        <dbReference type="ARBA" id="ARBA00022989"/>
    </source>
</evidence>
<keyword evidence="6 9" id="KW-0472">Membrane</keyword>
<dbReference type="GO" id="GO:0005506">
    <property type="term" value="F:iron ion binding"/>
    <property type="evidence" value="ECO:0007669"/>
    <property type="project" value="InterPro"/>
</dbReference>
<feature type="binding site" description="axial binding residue" evidence="7">
    <location>
        <position position="460"/>
    </location>
    <ligand>
        <name>heme</name>
        <dbReference type="ChEBI" id="CHEBI:30413"/>
    </ligand>
    <ligandPart>
        <name>Fe</name>
        <dbReference type="ChEBI" id="CHEBI:18248"/>
    </ligandPart>
</feature>
<protein>
    <recommendedName>
        <fullName evidence="12">Ent-kaurene oxidase</fullName>
    </recommendedName>
</protein>
<dbReference type="Gene3D" id="1.10.630.10">
    <property type="entry name" value="Cytochrome P450"/>
    <property type="match status" value="1"/>
</dbReference>
<dbReference type="CDD" id="cd11075">
    <property type="entry name" value="CYP77_89"/>
    <property type="match status" value="1"/>
</dbReference>
<dbReference type="SUPFAM" id="SSF48264">
    <property type="entry name" value="Cytochrome P450"/>
    <property type="match status" value="1"/>
</dbReference>
<dbReference type="GO" id="GO:0016709">
    <property type="term" value="F:oxidoreductase activity, acting on paired donors, with incorporation or reduction of molecular oxygen, NAD(P)H as one donor, and incorporation of one atom of oxygen"/>
    <property type="evidence" value="ECO:0007669"/>
    <property type="project" value="TreeGrafter"/>
</dbReference>
<dbReference type="GO" id="GO:0005783">
    <property type="term" value="C:endoplasmic reticulum"/>
    <property type="evidence" value="ECO:0007669"/>
    <property type="project" value="TreeGrafter"/>
</dbReference>
<dbReference type="FunCoup" id="A0A068UGK0">
    <property type="interactions" value="1109"/>
</dbReference>
<feature type="transmembrane region" description="Helical" evidence="9">
    <location>
        <begin position="12"/>
        <end position="33"/>
    </location>
</feature>
<keyword evidence="4 9" id="KW-1133">Transmembrane helix</keyword>
<dbReference type="Pfam" id="PF00067">
    <property type="entry name" value="p450"/>
    <property type="match status" value="1"/>
</dbReference>
<evidence type="ECO:0000256" key="8">
    <source>
        <dbReference type="RuleBase" id="RU000461"/>
    </source>
</evidence>
<keyword evidence="3 9" id="KW-0812">Transmembrane</keyword>
<dbReference type="PROSITE" id="PS00086">
    <property type="entry name" value="CYTOCHROME_P450"/>
    <property type="match status" value="1"/>
</dbReference>
<sequence>MALMEGILDVQVVPLGTAVAVAVVLGGLSLLVLKAFVNAQRRKSSSNLPLVPEVPGLPLLGNLLQLKEKKPHRTFARFAETYGPIYSIKTGANKIVVLNSNDVAKEAMVTRYSSISSRKLSKALTILTAGKSIIAMSDYDEYYKMAKKHILNSTLGTNAQKRHRAHRDALTENICNKLHTSLNENPLEAVNFRNIYLFELFSLALKEVLGEDVESTFVEEFGTTLSKEELLKVLVHDPMEGALEVDWRDFFPFLRWIPNKSFEDKIHQMDLRRGAVTKALIKKQKKRFESGQEIYCYLDSILSDEKSFTEKQIMMLIWEAIIETSDTTLVTAEWAMYELAKDPVKQDRLFRDIKNVCGPNKVTEENLGQLPYLSAIFHETLRRHSPVPVVPLRYVHEDTELGGYHIPAGTEIAINLYGCNMDKKTWENPEQWIPERFVDGLHDYMELHKTIAFGGGKRVCAGALQAMLIACITIARLVQEFEWKVVDGEKDNVDTLGLTNQKLHPLRAIIKRRT</sequence>
<dbReference type="PANTHER" id="PTHR47283:SF1">
    <property type="entry name" value="ENT-KAURENE OXIDASE, CHLOROPLASTIC"/>
    <property type="match status" value="1"/>
</dbReference>
<dbReference type="GO" id="GO:0052615">
    <property type="term" value="F:ent-kaurene oxidase activity"/>
    <property type="evidence" value="ECO:0007669"/>
    <property type="project" value="InterPro"/>
</dbReference>
<dbReference type="STRING" id="49390.A0A068UGK0"/>
<evidence type="ECO:0000256" key="9">
    <source>
        <dbReference type="SAM" id="Phobius"/>
    </source>
</evidence>
<dbReference type="InterPro" id="IPR036396">
    <property type="entry name" value="Cyt_P450_sf"/>
</dbReference>
<dbReference type="InterPro" id="IPR001128">
    <property type="entry name" value="Cyt_P450"/>
</dbReference>
<name>A0A068UGK0_COFCA</name>
<evidence type="ECO:0000256" key="7">
    <source>
        <dbReference type="PIRSR" id="PIRSR602401-1"/>
    </source>
</evidence>
<keyword evidence="7 8" id="KW-0408">Iron</keyword>
<dbReference type="InParanoid" id="A0A068UGK0"/>
<dbReference type="PANTHER" id="PTHR47283">
    <property type="entry name" value="ENT-KAURENE OXIDASE, CHLOROPLASTIC"/>
    <property type="match status" value="1"/>
</dbReference>
<comment type="subcellular location">
    <subcellularLocation>
        <location evidence="1">Membrane</location>
        <topology evidence="1">Single-pass membrane protein</topology>
    </subcellularLocation>
</comment>
<comment type="cofactor">
    <cofactor evidence="7">
        <name>heme</name>
        <dbReference type="ChEBI" id="CHEBI:30413"/>
    </cofactor>
</comment>
<proteinExistence type="inferred from homology"/>
<keyword evidence="5 8" id="KW-0560">Oxidoreductase</keyword>
<gene>
    <name evidence="10" type="ORF">GSCOC_T00024907001</name>
</gene>
<evidence type="ECO:0000256" key="2">
    <source>
        <dbReference type="ARBA" id="ARBA00010617"/>
    </source>
</evidence>
<dbReference type="GO" id="GO:0010241">
    <property type="term" value="P:ent-kaurene oxidation to kaurenoic acid"/>
    <property type="evidence" value="ECO:0007669"/>
    <property type="project" value="InterPro"/>
</dbReference>
<keyword evidence="8" id="KW-0503">Monooxygenase</keyword>
<reference evidence="11" key="1">
    <citation type="journal article" date="2014" name="Science">
        <title>The coffee genome provides insight into the convergent evolution of caffeine biosynthesis.</title>
        <authorList>
            <person name="Denoeud F."/>
            <person name="Carretero-Paulet L."/>
            <person name="Dereeper A."/>
            <person name="Droc G."/>
            <person name="Guyot R."/>
            <person name="Pietrella M."/>
            <person name="Zheng C."/>
            <person name="Alberti A."/>
            <person name="Anthony F."/>
            <person name="Aprea G."/>
            <person name="Aury J.M."/>
            <person name="Bento P."/>
            <person name="Bernard M."/>
            <person name="Bocs S."/>
            <person name="Campa C."/>
            <person name="Cenci A."/>
            <person name="Combes M.C."/>
            <person name="Crouzillat D."/>
            <person name="Da Silva C."/>
            <person name="Daddiego L."/>
            <person name="De Bellis F."/>
            <person name="Dussert S."/>
            <person name="Garsmeur O."/>
            <person name="Gayraud T."/>
            <person name="Guignon V."/>
            <person name="Jahn K."/>
            <person name="Jamilloux V."/>
            <person name="Joet T."/>
            <person name="Labadie K."/>
            <person name="Lan T."/>
            <person name="Leclercq J."/>
            <person name="Lepelley M."/>
            <person name="Leroy T."/>
            <person name="Li L.T."/>
            <person name="Librado P."/>
            <person name="Lopez L."/>
            <person name="Munoz A."/>
            <person name="Noel B."/>
            <person name="Pallavicini A."/>
            <person name="Perrotta G."/>
            <person name="Poncet V."/>
            <person name="Pot D."/>
            <person name="Priyono X."/>
            <person name="Rigoreau M."/>
            <person name="Rouard M."/>
            <person name="Rozas J."/>
            <person name="Tranchant-Dubreuil C."/>
            <person name="VanBuren R."/>
            <person name="Zhang Q."/>
            <person name="Andrade A.C."/>
            <person name="Argout X."/>
            <person name="Bertrand B."/>
            <person name="de Kochko A."/>
            <person name="Graziosi G."/>
            <person name="Henry R.J."/>
            <person name="Jayarama X."/>
            <person name="Ming R."/>
            <person name="Nagai C."/>
            <person name="Rounsley S."/>
            <person name="Sankoff D."/>
            <person name="Giuliano G."/>
            <person name="Albert V.A."/>
            <person name="Wincker P."/>
            <person name="Lashermes P."/>
        </authorList>
    </citation>
    <scope>NUCLEOTIDE SEQUENCE [LARGE SCALE GENOMIC DNA]</scope>
    <source>
        <strain evidence="11">cv. DH200-94</strain>
    </source>
</reference>
<dbReference type="PRINTS" id="PR00463">
    <property type="entry name" value="EP450I"/>
</dbReference>
<keyword evidence="7 8" id="KW-0479">Metal-binding</keyword>
<evidence type="ECO:0000256" key="6">
    <source>
        <dbReference type="ARBA" id="ARBA00023136"/>
    </source>
</evidence>
<dbReference type="Gramene" id="CDP07601">
    <property type="protein sequence ID" value="CDP07601"/>
    <property type="gene ID" value="GSCOC_T00024907001"/>
</dbReference>
<evidence type="ECO:0000313" key="11">
    <source>
        <dbReference type="Proteomes" id="UP000295252"/>
    </source>
</evidence>
<dbReference type="InterPro" id="IPR017972">
    <property type="entry name" value="Cyt_P450_CS"/>
</dbReference>
<keyword evidence="11" id="KW-1185">Reference proteome</keyword>
<dbReference type="GO" id="GO:0020037">
    <property type="term" value="F:heme binding"/>
    <property type="evidence" value="ECO:0007669"/>
    <property type="project" value="InterPro"/>
</dbReference>
<dbReference type="OMA" id="STFMQWI"/>
<evidence type="ECO:0008006" key="12">
    <source>
        <dbReference type="Google" id="ProtNLM"/>
    </source>
</evidence>